<evidence type="ECO:0000313" key="3">
    <source>
        <dbReference type="EMBL" id="PPQ87685.1"/>
    </source>
</evidence>
<keyword evidence="2" id="KW-0472">Membrane</keyword>
<evidence type="ECO:0000313" key="4">
    <source>
        <dbReference type="Proteomes" id="UP000283269"/>
    </source>
</evidence>
<feature type="transmembrane region" description="Helical" evidence="2">
    <location>
        <begin position="223"/>
        <end position="247"/>
    </location>
</feature>
<reference evidence="3 4" key="1">
    <citation type="journal article" date="2018" name="Evol. Lett.">
        <title>Horizontal gene cluster transfer increased hallucinogenic mushroom diversity.</title>
        <authorList>
            <person name="Reynolds H.T."/>
            <person name="Vijayakumar V."/>
            <person name="Gluck-Thaler E."/>
            <person name="Korotkin H.B."/>
            <person name="Matheny P.B."/>
            <person name="Slot J.C."/>
        </authorList>
    </citation>
    <scope>NUCLEOTIDE SEQUENCE [LARGE SCALE GENOMIC DNA]</scope>
    <source>
        <strain evidence="3 4">2631</strain>
    </source>
</reference>
<feature type="transmembrane region" description="Helical" evidence="2">
    <location>
        <begin position="58"/>
        <end position="78"/>
    </location>
</feature>
<feature type="transmembrane region" description="Helical" evidence="2">
    <location>
        <begin position="142"/>
        <end position="172"/>
    </location>
</feature>
<proteinExistence type="predicted"/>
<gene>
    <name evidence="3" type="ORF">CVT25_011452</name>
</gene>
<dbReference type="OrthoDB" id="3265004at2759"/>
<dbReference type="InParanoid" id="A0A409XAA8"/>
<protein>
    <submittedName>
        <fullName evidence="3">Uncharacterized protein</fullName>
    </submittedName>
</protein>
<feature type="transmembrane region" description="Helical" evidence="2">
    <location>
        <begin position="192"/>
        <end position="211"/>
    </location>
</feature>
<keyword evidence="2" id="KW-1133">Transmembrane helix</keyword>
<name>A0A409XAA8_PSICY</name>
<evidence type="ECO:0000256" key="1">
    <source>
        <dbReference type="SAM" id="MobiDB-lite"/>
    </source>
</evidence>
<feature type="region of interest" description="Disordered" evidence="1">
    <location>
        <begin position="313"/>
        <end position="340"/>
    </location>
</feature>
<dbReference type="Proteomes" id="UP000283269">
    <property type="component" value="Unassembled WGS sequence"/>
</dbReference>
<dbReference type="STRING" id="93625.A0A409XAA8"/>
<organism evidence="3 4">
    <name type="scientific">Psilocybe cyanescens</name>
    <dbReference type="NCBI Taxonomy" id="93625"/>
    <lineage>
        <taxon>Eukaryota</taxon>
        <taxon>Fungi</taxon>
        <taxon>Dikarya</taxon>
        <taxon>Basidiomycota</taxon>
        <taxon>Agaricomycotina</taxon>
        <taxon>Agaricomycetes</taxon>
        <taxon>Agaricomycetidae</taxon>
        <taxon>Agaricales</taxon>
        <taxon>Agaricineae</taxon>
        <taxon>Strophariaceae</taxon>
        <taxon>Psilocybe</taxon>
    </lineage>
</organism>
<dbReference type="EMBL" id="NHYD01002233">
    <property type="protein sequence ID" value="PPQ87685.1"/>
    <property type="molecule type" value="Genomic_DNA"/>
</dbReference>
<feature type="compositionally biased region" description="Basic and acidic residues" evidence="1">
    <location>
        <begin position="330"/>
        <end position="340"/>
    </location>
</feature>
<sequence length="358" mass="39349">MSAPAPSFSFFNGQENVISADFNSTMLYIFLMGIYTTTYTATMYLYLSRKARNSSRNIVTCTISILYLLCICECAVQWRMLQISFIDKGNTRASIFESITVGPGEPVTLYIVGNIFFFAVFIVADALLIWRCYHIWGRSLRIVMVLLLFLFLESGWNQTGLFAAVTIIAFVADRLPTTAEVISGNNMQSAQIFMSFGTTVMATFLIAYKILNSSTWSNSSSKNLFKHVVAVVIESASVYSVSILVFAVFNVIPSSENLGTRLCNAKLYAQAIITVVGGMAPTILVARIALTNSDNTDISSITHISGIQFEDDHSTGDMQAGEANTTTTSQKEREDEIGRDGKENILVHPIIADTYGSA</sequence>
<feature type="transmembrane region" description="Helical" evidence="2">
    <location>
        <begin position="267"/>
        <end position="290"/>
    </location>
</feature>
<comment type="caution">
    <text evidence="3">The sequence shown here is derived from an EMBL/GenBank/DDBJ whole genome shotgun (WGS) entry which is preliminary data.</text>
</comment>
<dbReference type="AlphaFoldDB" id="A0A409XAA8"/>
<keyword evidence="4" id="KW-1185">Reference proteome</keyword>
<feature type="transmembrane region" description="Helical" evidence="2">
    <location>
        <begin position="107"/>
        <end position="130"/>
    </location>
</feature>
<accession>A0A409XAA8</accession>
<keyword evidence="2" id="KW-0812">Transmembrane</keyword>
<evidence type="ECO:0000256" key="2">
    <source>
        <dbReference type="SAM" id="Phobius"/>
    </source>
</evidence>
<feature type="transmembrane region" description="Helical" evidence="2">
    <location>
        <begin position="26"/>
        <end position="46"/>
    </location>
</feature>